<evidence type="ECO:0000256" key="1">
    <source>
        <dbReference type="SAM" id="Phobius"/>
    </source>
</evidence>
<dbReference type="Proteomes" id="UP000664317">
    <property type="component" value="Unassembled WGS sequence"/>
</dbReference>
<comment type="caution">
    <text evidence="3">The sequence shown here is derived from an EMBL/GenBank/DDBJ whole genome shotgun (WGS) entry which is preliminary data.</text>
</comment>
<feature type="transmembrane region" description="Helical" evidence="1">
    <location>
        <begin position="297"/>
        <end position="317"/>
    </location>
</feature>
<dbReference type="InterPro" id="IPR052529">
    <property type="entry name" value="Bact_Transport_Assoc"/>
</dbReference>
<reference evidence="3 4" key="1">
    <citation type="submission" date="2021-03" db="EMBL/GenBank/DDBJ databases">
        <title>novel species isolated from a fishpond in China.</title>
        <authorList>
            <person name="Lu H."/>
            <person name="Cai Z."/>
        </authorList>
    </citation>
    <scope>NUCLEOTIDE SEQUENCE [LARGE SCALE GENOMIC DNA]</scope>
    <source>
        <strain evidence="3 4">H41</strain>
    </source>
</reference>
<feature type="transmembrane region" description="Helical" evidence="1">
    <location>
        <begin position="266"/>
        <end position="285"/>
    </location>
</feature>
<name>A0ABS3BZC0_9BACT</name>
<keyword evidence="1" id="KW-0472">Membrane</keyword>
<dbReference type="InterPro" id="IPR007349">
    <property type="entry name" value="DUF418"/>
</dbReference>
<evidence type="ECO:0000259" key="2">
    <source>
        <dbReference type="Pfam" id="PF04235"/>
    </source>
</evidence>
<feature type="transmembrane region" description="Helical" evidence="1">
    <location>
        <begin position="73"/>
        <end position="90"/>
    </location>
</feature>
<protein>
    <submittedName>
        <fullName evidence="3">DUF418 domain-containing protein</fullName>
    </submittedName>
</protein>
<proteinExistence type="predicted"/>
<feature type="transmembrane region" description="Helical" evidence="1">
    <location>
        <begin position="25"/>
        <end position="44"/>
    </location>
</feature>
<dbReference type="Pfam" id="PF04235">
    <property type="entry name" value="DUF418"/>
    <property type="match status" value="1"/>
</dbReference>
<organism evidence="3 4">
    <name type="scientific">Algoriphagus oliviformis</name>
    <dbReference type="NCBI Taxonomy" id="2811231"/>
    <lineage>
        <taxon>Bacteria</taxon>
        <taxon>Pseudomonadati</taxon>
        <taxon>Bacteroidota</taxon>
        <taxon>Cytophagia</taxon>
        <taxon>Cytophagales</taxon>
        <taxon>Cyclobacteriaceae</taxon>
        <taxon>Algoriphagus</taxon>
    </lineage>
</organism>
<keyword evidence="1" id="KW-0812">Transmembrane</keyword>
<keyword evidence="4" id="KW-1185">Reference proteome</keyword>
<keyword evidence="1" id="KW-1133">Transmembrane helix</keyword>
<gene>
    <name evidence="3" type="ORF">J0A68_04330</name>
</gene>
<dbReference type="PANTHER" id="PTHR30590">
    <property type="entry name" value="INNER MEMBRANE PROTEIN"/>
    <property type="match status" value="1"/>
</dbReference>
<feature type="transmembrane region" description="Helical" evidence="1">
    <location>
        <begin position="147"/>
        <end position="170"/>
    </location>
</feature>
<dbReference type="PANTHER" id="PTHR30590:SF2">
    <property type="entry name" value="INNER MEMBRANE PROTEIN"/>
    <property type="match status" value="1"/>
</dbReference>
<evidence type="ECO:0000313" key="3">
    <source>
        <dbReference type="EMBL" id="MBN7810171.1"/>
    </source>
</evidence>
<feature type="transmembrane region" description="Helical" evidence="1">
    <location>
        <begin position="338"/>
        <end position="356"/>
    </location>
</feature>
<feature type="domain" description="DUF418" evidence="2">
    <location>
        <begin position="244"/>
        <end position="406"/>
    </location>
</feature>
<feature type="transmembrane region" description="Helical" evidence="1">
    <location>
        <begin position="368"/>
        <end position="388"/>
    </location>
</feature>
<dbReference type="RefSeq" id="WP_206576953.1">
    <property type="nucleotide sequence ID" value="NZ_JAFKCT010000001.1"/>
</dbReference>
<feature type="transmembrane region" description="Helical" evidence="1">
    <location>
        <begin position="102"/>
        <end position="118"/>
    </location>
</feature>
<feature type="transmembrane region" description="Helical" evidence="1">
    <location>
        <begin position="222"/>
        <end position="245"/>
    </location>
</feature>
<accession>A0ABS3BZC0</accession>
<dbReference type="EMBL" id="JAFKCT010000001">
    <property type="protein sequence ID" value="MBN7810171.1"/>
    <property type="molecule type" value="Genomic_DNA"/>
</dbReference>
<sequence>MGNVAAVSPVLADDRVQAIDALRGFAILGIFLDNVFGFSGYLFFSSASRESLPTFPLDSVLSLAELTLVNGKFYSLFSILFGLGFAIILERTLRKGLSPLPLFYRRLAILMLVGWIHLRYFWDGDILFLYGFLGLFLPLFRKLSNRALLVSALVLILSPIAIQTVCHLVGLRPGAGLEAMGMAVDSQNGIPFDESFSQYLYNPGAGWAEWRHWTESGWLYRFSYLLSSHRLPKVFGCFLIGYWLGRNRLFVQVHDRRWILLKIRKLGLVLGIPFSLATALLTVFGEQVGDESGVLERICYALGVVPLGLAYGAWIFLSWEKSQGGNWLRWLVPVGRMALTNYLMQTMLGIGLFYGVGLGWGGGLGPTYFLPIAILVFVAQVLFSNLWMRHFQFGPLEWLWRMGTYLRYFPLRKAKAS</sequence>
<evidence type="ECO:0000313" key="4">
    <source>
        <dbReference type="Proteomes" id="UP000664317"/>
    </source>
</evidence>
<feature type="transmembrane region" description="Helical" evidence="1">
    <location>
        <begin position="124"/>
        <end position="140"/>
    </location>
</feature>